<dbReference type="Pfam" id="PF03301">
    <property type="entry name" value="Trp_dioxygenase"/>
    <property type="match status" value="1"/>
</dbReference>
<comment type="caution">
    <text evidence="1">The sequence shown here is derived from an EMBL/GenBank/DDBJ whole genome shotgun (WGS) entry which is preliminary data.</text>
</comment>
<dbReference type="RefSeq" id="WP_382828892.1">
    <property type="nucleotide sequence ID" value="NZ_JBHXLY010000026.1"/>
</dbReference>
<gene>
    <name evidence="1" type="ORF">ACFWSS_23555</name>
</gene>
<dbReference type="Gene3D" id="1.20.58.480">
    <property type="match status" value="1"/>
</dbReference>
<dbReference type="Proteomes" id="UP001598251">
    <property type="component" value="Unassembled WGS sequence"/>
</dbReference>
<organism evidence="1 2">
    <name type="scientific">Streptomyces sindenensis</name>
    <dbReference type="NCBI Taxonomy" id="67363"/>
    <lineage>
        <taxon>Bacteria</taxon>
        <taxon>Bacillati</taxon>
        <taxon>Actinomycetota</taxon>
        <taxon>Actinomycetes</taxon>
        <taxon>Kitasatosporales</taxon>
        <taxon>Streptomycetaceae</taxon>
        <taxon>Streptomyces</taxon>
    </lineage>
</organism>
<reference evidence="1 2" key="1">
    <citation type="submission" date="2024-09" db="EMBL/GenBank/DDBJ databases">
        <title>The Natural Products Discovery Center: Release of the First 8490 Sequenced Strains for Exploring Actinobacteria Biosynthetic Diversity.</title>
        <authorList>
            <person name="Kalkreuter E."/>
            <person name="Kautsar S.A."/>
            <person name="Yang D."/>
            <person name="Bader C.D."/>
            <person name="Teijaro C.N."/>
            <person name="Fluegel L."/>
            <person name="Davis C.M."/>
            <person name="Simpson J.R."/>
            <person name="Lauterbach L."/>
            <person name="Steele A.D."/>
            <person name="Gui C."/>
            <person name="Meng S."/>
            <person name="Li G."/>
            <person name="Viehrig K."/>
            <person name="Ye F."/>
            <person name="Su P."/>
            <person name="Kiefer A.F."/>
            <person name="Nichols A."/>
            <person name="Cepeda A.J."/>
            <person name="Yan W."/>
            <person name="Fan B."/>
            <person name="Jiang Y."/>
            <person name="Adhikari A."/>
            <person name="Zheng C.-J."/>
            <person name="Schuster L."/>
            <person name="Cowan T.M."/>
            <person name="Smanski M.J."/>
            <person name="Chevrette M.G."/>
            <person name="De Carvalho L.P.S."/>
            <person name="Shen B."/>
        </authorList>
    </citation>
    <scope>NUCLEOTIDE SEQUENCE [LARGE SCALE GENOMIC DNA]</scope>
    <source>
        <strain evidence="1 2">NPDC058546</strain>
    </source>
</reference>
<dbReference type="InterPro" id="IPR004981">
    <property type="entry name" value="Trp_2_3_dOase"/>
</dbReference>
<dbReference type="InterPro" id="IPR037217">
    <property type="entry name" value="Trp/Indoleamine_2_3_dOase-like"/>
</dbReference>
<protein>
    <submittedName>
        <fullName evidence="1">Tryptophan 2,3-dioxygenase family protein</fullName>
    </submittedName>
</protein>
<keyword evidence="2" id="KW-1185">Reference proteome</keyword>
<accession>A0ABW6EM18</accession>
<dbReference type="SUPFAM" id="SSF140959">
    <property type="entry name" value="Indolic compounds 2,3-dioxygenase-like"/>
    <property type="match status" value="1"/>
</dbReference>
<dbReference type="EMBL" id="JBHXOF010000016">
    <property type="protein sequence ID" value="MFD4215850.1"/>
    <property type="molecule type" value="Genomic_DNA"/>
</dbReference>
<evidence type="ECO:0000313" key="1">
    <source>
        <dbReference type="EMBL" id="MFD4215850.1"/>
    </source>
</evidence>
<sequence>MTTAPALATERFLTAQQREVARLQRMRGRACLEPAEADALAALHDSLLPDPGGADEATALLTRSVSRELEIPEYYRYTCLHVYGWFLDFFPDDPVAGALLALHTTLTDLLEVERAAWVAGTEPECGDERIKRLDHATVAVRATVVNHLLQVRIGDLVDRAAADPELARRTALLAECTRFPRSDRHEENVFLRAVQCCETLFFLIRRLSVETTANKDEFPARAAARLELAVVCAGLLNDVFGVLRTMTPEGFMTFRDFTGAASAVQSLNYHTMEISVYGYDPRKAEVFNAVDHLEVLNDDRVRAHRPLSASLADTADPRLRKGWAELDRALAKWRGGHYRFARTYLPSDTPASGGTDGAAYVKRFVKKDACVAGADPFGGLPLLSGFLYR</sequence>
<evidence type="ECO:0000313" key="2">
    <source>
        <dbReference type="Proteomes" id="UP001598251"/>
    </source>
</evidence>
<proteinExistence type="predicted"/>
<name>A0ABW6EM18_9ACTN</name>